<proteinExistence type="predicted"/>
<protein>
    <submittedName>
        <fullName evidence="1">Uncharacterized protein</fullName>
    </submittedName>
</protein>
<evidence type="ECO:0000313" key="1">
    <source>
        <dbReference type="EMBL" id="PLW15356.1"/>
    </source>
</evidence>
<gene>
    <name evidence="1" type="ORF">PCANC_13690</name>
</gene>
<dbReference type="EMBL" id="PGCJ01000898">
    <property type="protein sequence ID" value="PLW15356.1"/>
    <property type="molecule type" value="Genomic_DNA"/>
</dbReference>
<dbReference type="Proteomes" id="UP000235388">
    <property type="component" value="Unassembled WGS sequence"/>
</dbReference>
<accession>A0A2N5SQ74</accession>
<comment type="caution">
    <text evidence="1">The sequence shown here is derived from an EMBL/GenBank/DDBJ whole genome shotgun (WGS) entry which is preliminary data.</text>
</comment>
<dbReference type="AlphaFoldDB" id="A0A2N5SQ74"/>
<keyword evidence="2" id="KW-1185">Reference proteome</keyword>
<organism evidence="1 2">
    <name type="scientific">Puccinia coronata f. sp. avenae</name>
    <dbReference type="NCBI Taxonomy" id="200324"/>
    <lineage>
        <taxon>Eukaryota</taxon>
        <taxon>Fungi</taxon>
        <taxon>Dikarya</taxon>
        <taxon>Basidiomycota</taxon>
        <taxon>Pucciniomycotina</taxon>
        <taxon>Pucciniomycetes</taxon>
        <taxon>Pucciniales</taxon>
        <taxon>Pucciniaceae</taxon>
        <taxon>Puccinia</taxon>
    </lineage>
</organism>
<name>A0A2N5SQ74_9BASI</name>
<reference evidence="1 2" key="1">
    <citation type="submission" date="2017-11" db="EMBL/GenBank/DDBJ databases">
        <title>De novo assembly and phasing of dikaryotic genomes from two isolates of Puccinia coronata f. sp. avenae, the causal agent of oat crown rust.</title>
        <authorList>
            <person name="Miller M.E."/>
            <person name="Zhang Y."/>
            <person name="Omidvar V."/>
            <person name="Sperschneider J."/>
            <person name="Schwessinger B."/>
            <person name="Raley C."/>
            <person name="Palmer J.M."/>
            <person name="Garnica D."/>
            <person name="Upadhyaya N."/>
            <person name="Rathjen J."/>
            <person name="Taylor J.M."/>
            <person name="Park R.F."/>
            <person name="Dodds P.N."/>
            <person name="Hirsch C.D."/>
            <person name="Kianian S.F."/>
            <person name="Figueroa M."/>
        </authorList>
    </citation>
    <scope>NUCLEOTIDE SEQUENCE [LARGE SCALE GENOMIC DNA]</scope>
    <source>
        <strain evidence="1">12NC29</strain>
    </source>
</reference>
<evidence type="ECO:0000313" key="2">
    <source>
        <dbReference type="Proteomes" id="UP000235388"/>
    </source>
</evidence>
<sequence length="99" mass="11060">MGLAGQAEAILGPIADAFDLEGELGKARTTCSKRLFDALLDQLGVPVEGKQLLLLVEQHHRTPQGDTRRRGFWLARKRADLEVERPGYRARVLRPKTRG</sequence>